<dbReference type="InterPro" id="IPR020476">
    <property type="entry name" value="Nudix_hydrolase"/>
</dbReference>
<evidence type="ECO:0000259" key="4">
    <source>
        <dbReference type="PROSITE" id="PS51462"/>
    </source>
</evidence>
<dbReference type="Proteomes" id="UP001172055">
    <property type="component" value="Unassembled WGS sequence"/>
</dbReference>
<evidence type="ECO:0000256" key="1">
    <source>
        <dbReference type="ARBA" id="ARBA00001946"/>
    </source>
</evidence>
<evidence type="ECO:0000313" key="6">
    <source>
        <dbReference type="Proteomes" id="UP001172055"/>
    </source>
</evidence>
<comment type="cofactor">
    <cofactor evidence="1">
        <name>Mg(2+)</name>
        <dbReference type="ChEBI" id="CHEBI:18420"/>
    </cofactor>
</comment>
<dbReference type="InterPro" id="IPR020084">
    <property type="entry name" value="NUDIX_hydrolase_CS"/>
</dbReference>
<name>A0ABT8N6V1_9BACL</name>
<evidence type="ECO:0000256" key="2">
    <source>
        <dbReference type="ARBA" id="ARBA00022801"/>
    </source>
</evidence>
<dbReference type="PROSITE" id="PS00893">
    <property type="entry name" value="NUDIX_BOX"/>
    <property type="match status" value="1"/>
</dbReference>
<feature type="domain" description="Nudix hydrolase" evidence="4">
    <location>
        <begin position="8"/>
        <end position="143"/>
    </location>
</feature>
<dbReference type="InterPro" id="IPR015797">
    <property type="entry name" value="NUDIX_hydrolase-like_dom_sf"/>
</dbReference>
<dbReference type="PANTHER" id="PTHR43046:SF14">
    <property type="entry name" value="MUTT_NUDIX FAMILY PROTEIN"/>
    <property type="match status" value="1"/>
</dbReference>
<organism evidence="5 6">
    <name type="scientific">Planococcus shixiaomingii</name>
    <dbReference type="NCBI Taxonomy" id="3058393"/>
    <lineage>
        <taxon>Bacteria</taxon>
        <taxon>Bacillati</taxon>
        <taxon>Bacillota</taxon>
        <taxon>Bacilli</taxon>
        <taxon>Bacillales</taxon>
        <taxon>Caryophanaceae</taxon>
        <taxon>Planococcus</taxon>
    </lineage>
</organism>
<reference evidence="5 6" key="1">
    <citation type="submission" date="2023-06" db="EMBL/GenBank/DDBJ databases">
        <title>Novel species in genus Planococcus.</title>
        <authorList>
            <person name="Ning S."/>
        </authorList>
    </citation>
    <scope>NUCLEOTIDE SEQUENCE [LARGE SCALE GENOMIC DNA]</scope>
    <source>
        <strain evidence="5 6">N028</strain>
    </source>
</reference>
<dbReference type="EC" id="3.6.-.-" evidence="5"/>
<dbReference type="PRINTS" id="PR00502">
    <property type="entry name" value="NUDIXFAMILY"/>
</dbReference>
<dbReference type="SUPFAM" id="SSF55811">
    <property type="entry name" value="Nudix"/>
    <property type="match status" value="1"/>
</dbReference>
<evidence type="ECO:0000313" key="5">
    <source>
        <dbReference type="EMBL" id="MDN7243602.1"/>
    </source>
</evidence>
<gene>
    <name evidence="5" type="ORF">QWY14_17565</name>
</gene>
<keyword evidence="2 3" id="KW-0378">Hydrolase</keyword>
<proteinExistence type="inferred from homology"/>
<protein>
    <submittedName>
        <fullName evidence="5">NUDIX hydrolase</fullName>
        <ecNumber evidence="5">3.6.-.-</ecNumber>
    </submittedName>
</protein>
<comment type="caution">
    <text evidence="5">The sequence shown here is derived from an EMBL/GenBank/DDBJ whole genome shotgun (WGS) entry which is preliminary data.</text>
</comment>
<dbReference type="InterPro" id="IPR000086">
    <property type="entry name" value="NUDIX_hydrolase_dom"/>
</dbReference>
<comment type="similarity">
    <text evidence="3">Belongs to the Nudix hydrolase family.</text>
</comment>
<dbReference type="GO" id="GO:0016787">
    <property type="term" value="F:hydrolase activity"/>
    <property type="evidence" value="ECO:0007669"/>
    <property type="project" value="UniProtKB-KW"/>
</dbReference>
<sequence length="167" mass="18849">MTKNKRGNVWLAAAGLVVNSQREWLVVKKRYGGLKGKWSLPAGFVMASETIDQAVLREVQEETGMDCDVQGMIGFRSGVIRQEISDNMAIFLLKAQDENQPFTVQESEIYEAAWISPEALAKNEEVSVMLHEMAAYVTEEGFQAIEDVDPGEVFGYSLYKLFFKKQR</sequence>
<dbReference type="EMBL" id="JAUJWV010000004">
    <property type="protein sequence ID" value="MDN7243602.1"/>
    <property type="molecule type" value="Genomic_DNA"/>
</dbReference>
<evidence type="ECO:0000256" key="3">
    <source>
        <dbReference type="RuleBase" id="RU003476"/>
    </source>
</evidence>
<dbReference type="PANTHER" id="PTHR43046">
    <property type="entry name" value="GDP-MANNOSE MANNOSYL HYDROLASE"/>
    <property type="match status" value="1"/>
</dbReference>
<keyword evidence="6" id="KW-1185">Reference proteome</keyword>
<dbReference type="RefSeq" id="WP_301724981.1">
    <property type="nucleotide sequence ID" value="NZ_JAUJWV010000004.1"/>
</dbReference>
<dbReference type="PROSITE" id="PS51462">
    <property type="entry name" value="NUDIX"/>
    <property type="match status" value="1"/>
</dbReference>
<dbReference type="Pfam" id="PF00293">
    <property type="entry name" value="NUDIX"/>
    <property type="match status" value="1"/>
</dbReference>
<accession>A0ABT8N6V1</accession>
<dbReference type="Gene3D" id="3.90.79.10">
    <property type="entry name" value="Nucleoside Triphosphate Pyrophosphohydrolase"/>
    <property type="match status" value="1"/>
</dbReference>